<evidence type="ECO:0000256" key="2">
    <source>
        <dbReference type="ARBA" id="ARBA00022777"/>
    </source>
</evidence>
<dbReference type="EMBL" id="JAELYA010000005">
    <property type="protein sequence ID" value="MBO3276293.1"/>
    <property type="molecule type" value="Genomic_DNA"/>
</dbReference>
<dbReference type="PROSITE" id="PS50112">
    <property type="entry name" value="PAS"/>
    <property type="match status" value="1"/>
</dbReference>
<dbReference type="InterPro" id="IPR000014">
    <property type="entry name" value="PAS"/>
</dbReference>
<keyword evidence="3" id="KW-0805">Transcription regulation</keyword>
<evidence type="ECO:0000259" key="9">
    <source>
        <dbReference type="PROSITE" id="PS50112"/>
    </source>
</evidence>
<evidence type="ECO:0000259" key="8">
    <source>
        <dbReference type="PROSITE" id="PS50110"/>
    </source>
</evidence>
<evidence type="ECO:0000256" key="1">
    <source>
        <dbReference type="ARBA" id="ARBA00022553"/>
    </source>
</evidence>
<keyword evidence="2" id="KW-0808">Transferase</keyword>
<accession>A0ABS3TSG0</accession>
<name>A0ABS3TSG0_9PSED</name>
<dbReference type="PROSITE" id="PS50113">
    <property type="entry name" value="PAC"/>
    <property type="match status" value="1"/>
</dbReference>
<dbReference type="RefSeq" id="WP_208314326.1">
    <property type="nucleotide sequence ID" value="NZ_JAELYA010000005.1"/>
</dbReference>
<dbReference type="SMART" id="SM00091">
    <property type="entry name" value="PAS"/>
    <property type="match status" value="1"/>
</dbReference>
<evidence type="ECO:0000256" key="4">
    <source>
        <dbReference type="ARBA" id="ARBA00023125"/>
    </source>
</evidence>
<dbReference type="Pfam" id="PF08448">
    <property type="entry name" value="PAS_4"/>
    <property type="match status" value="1"/>
</dbReference>
<dbReference type="InterPro" id="IPR001789">
    <property type="entry name" value="Sig_transdc_resp-reg_receiver"/>
</dbReference>
<keyword evidence="1" id="KW-0597">Phosphoprotein</keyword>
<dbReference type="InterPro" id="IPR000700">
    <property type="entry name" value="PAS-assoc_C"/>
</dbReference>
<dbReference type="Pfam" id="PF00196">
    <property type="entry name" value="GerE"/>
    <property type="match status" value="1"/>
</dbReference>
<dbReference type="Pfam" id="PF00072">
    <property type="entry name" value="Response_reg"/>
    <property type="match status" value="1"/>
</dbReference>
<dbReference type="SUPFAM" id="SSF52172">
    <property type="entry name" value="CheY-like"/>
    <property type="match status" value="1"/>
</dbReference>
<proteinExistence type="predicted"/>
<feature type="domain" description="PAS" evidence="9">
    <location>
        <begin position="226"/>
        <end position="298"/>
    </location>
</feature>
<feature type="domain" description="PAC" evidence="10">
    <location>
        <begin position="299"/>
        <end position="352"/>
    </location>
</feature>
<comment type="caution">
    <text evidence="11">The sequence shown here is derived from an EMBL/GenBank/DDBJ whole genome shotgun (WGS) entry which is preliminary data.</text>
</comment>
<evidence type="ECO:0000256" key="3">
    <source>
        <dbReference type="ARBA" id="ARBA00023015"/>
    </source>
</evidence>
<dbReference type="PROSITE" id="PS50110">
    <property type="entry name" value="RESPONSE_REGULATORY"/>
    <property type="match status" value="1"/>
</dbReference>
<dbReference type="NCBIfam" id="TIGR00229">
    <property type="entry name" value="sensory_box"/>
    <property type="match status" value="1"/>
</dbReference>
<evidence type="ECO:0000313" key="11">
    <source>
        <dbReference type="EMBL" id="MBO3276293.1"/>
    </source>
</evidence>
<dbReference type="CDD" id="cd06170">
    <property type="entry name" value="LuxR_C_like"/>
    <property type="match status" value="1"/>
</dbReference>
<organism evidence="11 12">
    <name type="scientific">Pseudomonas schmalbachii</name>
    <dbReference type="NCBI Taxonomy" id="2816993"/>
    <lineage>
        <taxon>Bacteria</taxon>
        <taxon>Pseudomonadati</taxon>
        <taxon>Pseudomonadota</taxon>
        <taxon>Gammaproteobacteria</taxon>
        <taxon>Pseudomonadales</taxon>
        <taxon>Pseudomonadaceae</taxon>
        <taxon>Pseudomonas</taxon>
    </lineage>
</organism>
<dbReference type="PRINTS" id="PR00038">
    <property type="entry name" value="HTHLUXR"/>
</dbReference>
<evidence type="ECO:0000256" key="6">
    <source>
        <dbReference type="PROSITE-ProRule" id="PRU00169"/>
    </source>
</evidence>
<keyword evidence="12" id="KW-1185">Reference proteome</keyword>
<evidence type="ECO:0000256" key="5">
    <source>
        <dbReference type="ARBA" id="ARBA00023163"/>
    </source>
</evidence>
<protein>
    <submittedName>
        <fullName evidence="11">Response regulator</fullName>
    </submittedName>
</protein>
<gene>
    <name evidence="11" type="ORF">JFY56_13750</name>
</gene>
<dbReference type="CDD" id="cd00130">
    <property type="entry name" value="PAS"/>
    <property type="match status" value="1"/>
</dbReference>
<keyword evidence="5" id="KW-0804">Transcription</keyword>
<dbReference type="SMART" id="SM00448">
    <property type="entry name" value="REC"/>
    <property type="match status" value="1"/>
</dbReference>
<reference evidence="11 12" key="1">
    <citation type="submission" date="2020-12" db="EMBL/GenBank/DDBJ databases">
        <title>Pseudomonas schmalbachii sp. nov. isolated from millipede gut.</title>
        <authorList>
            <person name="Shelomi M."/>
        </authorList>
    </citation>
    <scope>NUCLEOTIDE SEQUENCE [LARGE SCALE GENOMIC DNA]</scope>
    <source>
        <strain evidence="11 12">Milli4</strain>
    </source>
</reference>
<dbReference type="PANTHER" id="PTHR43214:SF41">
    <property type="entry name" value="NITRATE_NITRITE RESPONSE REGULATOR PROTEIN NARP"/>
    <property type="match status" value="1"/>
</dbReference>
<evidence type="ECO:0000313" key="12">
    <source>
        <dbReference type="Proteomes" id="UP000669060"/>
    </source>
</evidence>
<dbReference type="PROSITE" id="PS50043">
    <property type="entry name" value="HTH_LUXR_2"/>
    <property type="match status" value="1"/>
</dbReference>
<sequence>MIVDSLPIMRQALRVFLENREHEVVAETDNGMDALQLDREREPELVILELAIPRLGGLDLIRRLKANHPAIKVLVYSVQDSDLYASRSLQAGADGFVSKLDELGQLAEGLSALLHGRSYFPREAMHHGTEAEVAVGDESYEVAQLSARELTVLQLLAKGMSNLQIAEQLAISHKTVSTYKMRLLQKLHVDSTVKLVDIARRNSVLAWESEEPATSHSTLSVKEQHEFGMLKGLVEGSPEPMFVRDLEGRLLMCNRHFLEYHQVSFEDIRERRLDELPWFAPDQRAGMQQRYEAAIARGESISTEVAVDVHGQPRVFHAWFMPYRDEEGKVLGMLGGMRDLTARDILLAELRNARAEAEADSRLKSQVLAGISREFQPLLNLLSSLLSQALGHLAPGSPEASSILSAGQLLGEMDGTLRQIGKLVRLDVGSSQVSAEAYHLSELTGRIVEPLREQLRDGGGDLTALLSGITLDDVWLDASHYRQLLESLVGSVSSRSPEARVELELRTALQPGGFICLNVLLRNLQEDGASPLLSGVSTDGLDAVYFQSLLRLLGAKLVPVARPGPHDAPLCVEMLLLPARLQD</sequence>
<dbReference type="PROSITE" id="PS00622">
    <property type="entry name" value="HTH_LUXR_1"/>
    <property type="match status" value="1"/>
</dbReference>
<dbReference type="Proteomes" id="UP000669060">
    <property type="component" value="Unassembled WGS sequence"/>
</dbReference>
<dbReference type="CDD" id="cd17535">
    <property type="entry name" value="REC_NarL-like"/>
    <property type="match status" value="1"/>
</dbReference>
<dbReference type="InterPro" id="IPR039420">
    <property type="entry name" value="WalR-like"/>
</dbReference>
<dbReference type="SUPFAM" id="SSF55785">
    <property type="entry name" value="PYP-like sensor domain (PAS domain)"/>
    <property type="match status" value="1"/>
</dbReference>
<keyword evidence="2" id="KW-0418">Kinase</keyword>
<dbReference type="InterPro" id="IPR058245">
    <property type="entry name" value="NreC/VraR/RcsB-like_REC"/>
</dbReference>
<dbReference type="Gene3D" id="3.40.50.2300">
    <property type="match status" value="1"/>
</dbReference>
<dbReference type="Gene3D" id="3.30.450.20">
    <property type="entry name" value="PAS domain"/>
    <property type="match status" value="1"/>
</dbReference>
<keyword evidence="4" id="KW-0238">DNA-binding</keyword>
<dbReference type="SMART" id="SM00421">
    <property type="entry name" value="HTH_LUXR"/>
    <property type="match status" value="1"/>
</dbReference>
<feature type="domain" description="Response regulatory" evidence="8">
    <location>
        <begin position="1"/>
        <end position="114"/>
    </location>
</feature>
<comment type="caution">
    <text evidence="6">Lacks conserved residue(s) required for the propagation of feature annotation.</text>
</comment>
<dbReference type="InterPro" id="IPR011006">
    <property type="entry name" value="CheY-like_superfamily"/>
</dbReference>
<dbReference type="InterPro" id="IPR035965">
    <property type="entry name" value="PAS-like_dom_sf"/>
</dbReference>
<evidence type="ECO:0000259" key="10">
    <source>
        <dbReference type="PROSITE" id="PS50113"/>
    </source>
</evidence>
<dbReference type="InterPro" id="IPR013656">
    <property type="entry name" value="PAS_4"/>
</dbReference>
<feature type="domain" description="HTH luxR-type" evidence="7">
    <location>
        <begin position="138"/>
        <end position="203"/>
    </location>
</feature>
<evidence type="ECO:0000259" key="7">
    <source>
        <dbReference type="PROSITE" id="PS50043"/>
    </source>
</evidence>
<dbReference type="PANTHER" id="PTHR43214">
    <property type="entry name" value="TWO-COMPONENT RESPONSE REGULATOR"/>
    <property type="match status" value="1"/>
</dbReference>
<dbReference type="InterPro" id="IPR000792">
    <property type="entry name" value="Tscrpt_reg_LuxR_C"/>
</dbReference>